<comment type="caution">
    <text evidence="1">The sequence shown here is derived from an EMBL/GenBank/DDBJ whole genome shotgun (WGS) entry which is preliminary data.</text>
</comment>
<sequence length="168" mass="20638">MHIFYFILFFKYRKSIMTEMRKVNDDNLIKFFNGIKREILKEKSESIKFLILFKNQKFKTNCNSYENSDIYCFLKSKKDYNGFTSIIYRYCIKESSKNNISTESEKFLRFNYKHSMNIQLKILGKIFNALNYYFIDTEQDILRFIDQYKLDQKFECIKRNRQRIGLRI</sequence>
<dbReference type="VEuPathDB" id="MicrosporidiaDB:EDEG_02198"/>
<dbReference type="AlphaFoldDB" id="J8ZUS2"/>
<dbReference type="EMBL" id="AFBI03000037">
    <property type="protein sequence ID" value="EJW03433.1"/>
    <property type="molecule type" value="Genomic_DNA"/>
</dbReference>
<dbReference type="Proteomes" id="UP000003163">
    <property type="component" value="Unassembled WGS sequence"/>
</dbReference>
<dbReference type="InParanoid" id="J8ZUS2"/>
<organism evidence="1 2">
    <name type="scientific">Edhazardia aedis (strain USNM 41457)</name>
    <name type="common">Microsporidian parasite</name>
    <dbReference type="NCBI Taxonomy" id="1003232"/>
    <lineage>
        <taxon>Eukaryota</taxon>
        <taxon>Fungi</taxon>
        <taxon>Fungi incertae sedis</taxon>
        <taxon>Microsporidia</taxon>
        <taxon>Edhazardia</taxon>
    </lineage>
</organism>
<evidence type="ECO:0000313" key="2">
    <source>
        <dbReference type="Proteomes" id="UP000003163"/>
    </source>
</evidence>
<gene>
    <name evidence="1" type="ORF">EDEG_02198</name>
</gene>
<reference evidence="2" key="2">
    <citation type="submission" date="2015-07" db="EMBL/GenBank/DDBJ databases">
        <title>Contrasting host-pathogen interactions and genome evolution in two generalist and specialist microsporidian pathogens of mosquitoes.</title>
        <authorList>
            <consortium name="The Broad Institute Genomics Platform"/>
            <consortium name="The Broad Institute Genome Sequencing Center for Infectious Disease"/>
            <person name="Cuomo C.A."/>
            <person name="Sanscrainte N.D."/>
            <person name="Goldberg J.M."/>
            <person name="Heiman D."/>
            <person name="Young S."/>
            <person name="Zeng Q."/>
            <person name="Becnel J.J."/>
            <person name="Birren B.W."/>
        </authorList>
    </citation>
    <scope>NUCLEOTIDE SEQUENCE [LARGE SCALE GENOMIC DNA]</scope>
    <source>
        <strain evidence="2">USNM 41457</strain>
    </source>
</reference>
<accession>J8ZUS2</accession>
<keyword evidence="2" id="KW-1185">Reference proteome</keyword>
<protein>
    <submittedName>
        <fullName evidence="1">Uncharacterized protein</fullName>
    </submittedName>
</protein>
<reference evidence="1 2" key="1">
    <citation type="submission" date="2011-08" db="EMBL/GenBank/DDBJ databases">
        <authorList>
            <person name="Liu Z.J."/>
            <person name="Shi F.L."/>
            <person name="Lu J.Q."/>
            <person name="Li M."/>
            <person name="Wang Z.L."/>
        </authorList>
    </citation>
    <scope>NUCLEOTIDE SEQUENCE [LARGE SCALE GENOMIC DNA]</scope>
    <source>
        <strain evidence="1 2">USNM 41457</strain>
    </source>
</reference>
<evidence type="ECO:0000313" key="1">
    <source>
        <dbReference type="EMBL" id="EJW03433.1"/>
    </source>
</evidence>
<proteinExistence type="predicted"/>
<name>J8ZUS2_EDHAE</name>
<dbReference type="HOGENOM" id="CLU_1586448_0_0_1"/>